<comment type="caution">
    <text evidence="2">The sequence shown here is derived from an EMBL/GenBank/DDBJ whole genome shotgun (WGS) entry which is preliminary data.</text>
</comment>
<name>A0A3S5AX94_9PLAT</name>
<gene>
    <name evidence="2" type="ORF">PXEA_LOCUS33417</name>
</gene>
<organism evidence="2 3">
    <name type="scientific">Protopolystoma xenopodis</name>
    <dbReference type="NCBI Taxonomy" id="117903"/>
    <lineage>
        <taxon>Eukaryota</taxon>
        <taxon>Metazoa</taxon>
        <taxon>Spiralia</taxon>
        <taxon>Lophotrochozoa</taxon>
        <taxon>Platyhelminthes</taxon>
        <taxon>Monogenea</taxon>
        <taxon>Polyopisthocotylea</taxon>
        <taxon>Polystomatidea</taxon>
        <taxon>Polystomatidae</taxon>
        <taxon>Protopolystoma</taxon>
    </lineage>
</organism>
<feature type="compositionally biased region" description="Polar residues" evidence="1">
    <location>
        <begin position="101"/>
        <end position="112"/>
    </location>
</feature>
<keyword evidence="3" id="KW-1185">Reference proteome</keyword>
<feature type="compositionally biased region" description="Low complexity" evidence="1">
    <location>
        <begin position="72"/>
        <end position="100"/>
    </location>
</feature>
<evidence type="ECO:0000256" key="1">
    <source>
        <dbReference type="SAM" id="MobiDB-lite"/>
    </source>
</evidence>
<dbReference type="EMBL" id="CAAALY010263190">
    <property type="protein sequence ID" value="VEL39977.1"/>
    <property type="molecule type" value="Genomic_DNA"/>
</dbReference>
<accession>A0A3S5AX94</accession>
<proteinExistence type="predicted"/>
<reference evidence="2" key="1">
    <citation type="submission" date="2018-11" db="EMBL/GenBank/DDBJ databases">
        <authorList>
            <consortium name="Pathogen Informatics"/>
        </authorList>
    </citation>
    <scope>NUCLEOTIDE SEQUENCE</scope>
</reference>
<feature type="compositionally biased region" description="Polar residues" evidence="1">
    <location>
        <begin position="17"/>
        <end position="39"/>
    </location>
</feature>
<evidence type="ECO:0000313" key="2">
    <source>
        <dbReference type="EMBL" id="VEL39977.1"/>
    </source>
</evidence>
<sequence length="156" mass="17087">MSASQQQNYPVPPHQGSEAQTLSRASPGANGQPQMSGQYQGHEYQQYRNYSYYPHEYPSQHVPPPGASGSYAQQPPANFPPQQSHQQSLTLNQLLQQSNSPGPQQSRGGATLSSSVPSPSGPVRNPYDQYGYQGKTENSQVEDKSILILRILSFTP</sequence>
<feature type="region of interest" description="Disordered" evidence="1">
    <location>
        <begin position="1"/>
        <end position="139"/>
    </location>
</feature>
<protein>
    <submittedName>
        <fullName evidence="2">Uncharacterized protein</fullName>
    </submittedName>
</protein>
<feature type="compositionally biased region" description="Low complexity" evidence="1">
    <location>
        <begin position="113"/>
        <end position="123"/>
    </location>
</feature>
<evidence type="ECO:0000313" key="3">
    <source>
        <dbReference type="Proteomes" id="UP000784294"/>
    </source>
</evidence>
<dbReference type="AlphaFoldDB" id="A0A3S5AX94"/>
<dbReference type="Proteomes" id="UP000784294">
    <property type="component" value="Unassembled WGS sequence"/>
</dbReference>